<gene>
    <name evidence="1" type="ORF">GCM10007877_20030</name>
</gene>
<dbReference type="Proteomes" id="UP001156870">
    <property type="component" value="Unassembled WGS sequence"/>
</dbReference>
<keyword evidence="2" id="KW-1185">Reference proteome</keyword>
<accession>A0AA37T3Q9</accession>
<protein>
    <recommendedName>
        <fullName evidence="3">Anticodon nuclease</fullName>
    </recommendedName>
</protein>
<comment type="caution">
    <text evidence="1">The sequence shown here is derived from an EMBL/GenBank/DDBJ whole genome shotgun (WGS) entry which is preliminary data.</text>
</comment>
<reference evidence="1 2" key="1">
    <citation type="journal article" date="2014" name="Int. J. Syst. Evol. Microbiol.">
        <title>Complete genome sequence of Corynebacterium casei LMG S-19264T (=DSM 44701T), isolated from a smear-ripened cheese.</title>
        <authorList>
            <consortium name="US DOE Joint Genome Institute (JGI-PGF)"/>
            <person name="Walter F."/>
            <person name="Albersmeier A."/>
            <person name="Kalinowski J."/>
            <person name="Ruckert C."/>
        </authorList>
    </citation>
    <scope>NUCLEOTIDE SEQUENCE [LARGE SCALE GENOMIC DNA]</scope>
    <source>
        <strain evidence="1 2">NBRC 110095</strain>
    </source>
</reference>
<dbReference type="AlphaFoldDB" id="A0AA37T3Q9"/>
<proteinExistence type="predicted"/>
<dbReference type="RefSeq" id="WP_232592442.1">
    <property type="nucleotide sequence ID" value="NZ_BSPD01000042.1"/>
</dbReference>
<sequence length="86" mass="10295">MSKIDKFESLYKIAQHFRDDLNNKDMVLFFAYNGTGKTRLSMEFKEYGKQNSERDTLYFNAYTEDCLMFMTALLTREPHQPKEAYQ</sequence>
<evidence type="ECO:0000313" key="1">
    <source>
        <dbReference type="EMBL" id="GLS26288.1"/>
    </source>
</evidence>
<organism evidence="1 2">
    <name type="scientific">Marinibactrum halimedae</name>
    <dbReference type="NCBI Taxonomy" id="1444977"/>
    <lineage>
        <taxon>Bacteria</taxon>
        <taxon>Pseudomonadati</taxon>
        <taxon>Pseudomonadota</taxon>
        <taxon>Gammaproteobacteria</taxon>
        <taxon>Cellvibrionales</taxon>
        <taxon>Cellvibrionaceae</taxon>
        <taxon>Marinibactrum</taxon>
    </lineage>
</organism>
<evidence type="ECO:0000313" key="2">
    <source>
        <dbReference type="Proteomes" id="UP001156870"/>
    </source>
</evidence>
<name>A0AA37T3Q9_9GAMM</name>
<dbReference type="EMBL" id="BSPD01000042">
    <property type="protein sequence ID" value="GLS26288.1"/>
    <property type="molecule type" value="Genomic_DNA"/>
</dbReference>
<evidence type="ECO:0008006" key="3">
    <source>
        <dbReference type="Google" id="ProtNLM"/>
    </source>
</evidence>